<comment type="caution">
    <text evidence="2">The sequence shown here is derived from an EMBL/GenBank/DDBJ whole genome shotgun (WGS) entry which is preliminary data.</text>
</comment>
<protein>
    <submittedName>
        <fullName evidence="2">Uncharacterized protein</fullName>
    </submittedName>
</protein>
<feature type="region of interest" description="Disordered" evidence="1">
    <location>
        <begin position="574"/>
        <end position="606"/>
    </location>
</feature>
<feature type="compositionally biased region" description="Basic and acidic residues" evidence="1">
    <location>
        <begin position="435"/>
        <end position="445"/>
    </location>
</feature>
<dbReference type="Proteomes" id="UP000747110">
    <property type="component" value="Unassembled WGS sequence"/>
</dbReference>
<dbReference type="EMBL" id="BNCP01000008">
    <property type="protein sequence ID" value="GIL75912.1"/>
    <property type="molecule type" value="Genomic_DNA"/>
</dbReference>
<reference evidence="2" key="1">
    <citation type="journal article" date="2021" name="Proc. Natl. Acad. Sci. U.S.A.">
        <title>Three genomes in the algal genus Volvox reveal the fate of a haploid sex-determining region after a transition to homothallism.</title>
        <authorList>
            <person name="Yamamoto K."/>
            <person name="Hamaji T."/>
            <person name="Kawai-Toyooka H."/>
            <person name="Matsuzaki R."/>
            <person name="Takahashi F."/>
            <person name="Nishimura Y."/>
            <person name="Kawachi M."/>
            <person name="Noguchi H."/>
            <person name="Minakuchi Y."/>
            <person name="Umen J.G."/>
            <person name="Toyoda A."/>
            <person name="Nozaki H."/>
        </authorList>
    </citation>
    <scope>NUCLEOTIDE SEQUENCE</scope>
    <source>
        <strain evidence="2">NIES-3786</strain>
    </source>
</reference>
<organism evidence="2 3">
    <name type="scientific">Volvox reticuliferus</name>
    <dbReference type="NCBI Taxonomy" id="1737510"/>
    <lineage>
        <taxon>Eukaryota</taxon>
        <taxon>Viridiplantae</taxon>
        <taxon>Chlorophyta</taxon>
        <taxon>core chlorophytes</taxon>
        <taxon>Chlorophyceae</taxon>
        <taxon>CS clade</taxon>
        <taxon>Chlamydomonadales</taxon>
        <taxon>Volvocaceae</taxon>
        <taxon>Volvox</taxon>
    </lineage>
</organism>
<dbReference type="OrthoDB" id="547490at2759"/>
<feature type="region of interest" description="Disordered" evidence="1">
    <location>
        <begin position="1"/>
        <end position="26"/>
    </location>
</feature>
<feature type="compositionally biased region" description="Low complexity" evidence="1">
    <location>
        <begin position="472"/>
        <end position="483"/>
    </location>
</feature>
<feature type="region of interest" description="Disordered" evidence="1">
    <location>
        <begin position="505"/>
        <end position="540"/>
    </location>
</feature>
<feature type="compositionally biased region" description="Basic and acidic residues" evidence="1">
    <location>
        <begin position="456"/>
        <end position="471"/>
    </location>
</feature>
<dbReference type="AlphaFoldDB" id="A0A8J4C9L8"/>
<keyword evidence="3" id="KW-1185">Reference proteome</keyword>
<evidence type="ECO:0000256" key="1">
    <source>
        <dbReference type="SAM" id="MobiDB-lite"/>
    </source>
</evidence>
<feature type="compositionally biased region" description="Low complexity" evidence="1">
    <location>
        <begin position="195"/>
        <end position="218"/>
    </location>
</feature>
<feature type="compositionally biased region" description="Low complexity" evidence="1">
    <location>
        <begin position="576"/>
        <end position="606"/>
    </location>
</feature>
<feature type="region of interest" description="Disordered" evidence="1">
    <location>
        <begin position="186"/>
        <end position="218"/>
    </location>
</feature>
<gene>
    <name evidence="2" type="ORF">Vretifemale_5627</name>
</gene>
<sequence>MIKHFGGSSSVTGHDARQRRSSQVAGNLHYVHSRRHDLRHKFNALRDGISPRQAVRSSSAFPADDDAIAFCLDSAIADISYLTITVAYNAAQELWPGRVVGPIGLYVDKAKTILPALAEPHHAVVLVRLLSDEGVIGARSTAGREGPVVGRAVRNTGSRPLLVAEIAEHWPVVMDSCLVRWSLEEPGRAPQGPWSNNSRNSSGDSGFRSNNSSGGSSRGQLLARTRAAFQAAQTALLEDDGVLEACLSRVTPYSTAVEALKGCSRTPLMLTSTLPASLGLRVLRRCGLTTTATSVPLGLDLIVGPNWAGIVARVIERATAGGGRVQLVTGNLARLEQLVEESGWAEKQAGDAGEAEGSFGSNLVASATSVAAGAGARDGSAEGAQAAAAGTSGGKAYGLARQSGIAAAGPAVRLARVAAIAAAGNAALSSGSPHDGPDPCDRNDDQDVTSSSLRSINHENDEHEPRGEGGARVESSARSAEAGTLSPGRYTDAEIDVRGQLPQETGVVSASASAPVRGPGAVERQQREGPLPSSGGGADAMGAITQTVSACSAVIIHGTTAGARITLTGDREFSVASAQPSPSPSGDAAGQLLGASSGAPGSAGPTAAMSTGLGLSGSMDYIGVGIPGNIDDDNDIVGSYCSPWETLRIVHLAEWSCPNMSFRARALSHQPRTSLLSEHQLAEWLGVTHLDVVMDGVAWR</sequence>
<feature type="region of interest" description="Disordered" evidence="1">
    <location>
        <begin position="426"/>
        <end position="492"/>
    </location>
</feature>
<proteinExistence type="predicted"/>
<evidence type="ECO:0000313" key="2">
    <source>
        <dbReference type="EMBL" id="GIL75912.1"/>
    </source>
</evidence>
<accession>A0A8J4C9L8</accession>
<evidence type="ECO:0000313" key="3">
    <source>
        <dbReference type="Proteomes" id="UP000747110"/>
    </source>
</evidence>
<name>A0A8J4C9L8_9CHLO</name>